<dbReference type="Proteomes" id="UP000683000">
    <property type="component" value="Unassembled WGS sequence"/>
</dbReference>
<reference evidence="2" key="1">
    <citation type="submission" date="2021-03" db="EMBL/GenBank/DDBJ databases">
        <title>Evolutionary innovations through gain and loss of genes in the ectomycorrhizal Boletales.</title>
        <authorList>
            <person name="Wu G."/>
            <person name="Miyauchi S."/>
            <person name="Morin E."/>
            <person name="Yang Z.-L."/>
            <person name="Xu J."/>
            <person name="Martin F.M."/>
        </authorList>
    </citation>
    <scope>NUCLEOTIDE SEQUENCE</scope>
    <source>
        <strain evidence="2">BR01</strain>
    </source>
</reference>
<dbReference type="EMBL" id="JAGFBS010000017">
    <property type="protein sequence ID" value="KAG6374587.1"/>
    <property type="molecule type" value="Genomic_DNA"/>
</dbReference>
<dbReference type="OrthoDB" id="2711763at2759"/>
<name>A0A8I2YPC2_9AGAM</name>
<feature type="compositionally biased region" description="Basic and acidic residues" evidence="1">
    <location>
        <begin position="60"/>
        <end position="69"/>
    </location>
</feature>
<protein>
    <submittedName>
        <fullName evidence="2">Uncharacterized protein</fullName>
    </submittedName>
</protein>
<feature type="region of interest" description="Disordered" evidence="1">
    <location>
        <begin position="294"/>
        <end position="376"/>
    </location>
</feature>
<feature type="compositionally biased region" description="Pro residues" evidence="1">
    <location>
        <begin position="331"/>
        <end position="340"/>
    </location>
</feature>
<feature type="compositionally biased region" description="Low complexity" evidence="1">
    <location>
        <begin position="341"/>
        <end position="356"/>
    </location>
</feature>
<comment type="caution">
    <text evidence="2">The sequence shown here is derived from an EMBL/GenBank/DDBJ whole genome shotgun (WGS) entry which is preliminary data.</text>
</comment>
<gene>
    <name evidence="2" type="ORF">JVT61DRAFT_3943</name>
</gene>
<accession>A0A8I2YPC2</accession>
<feature type="compositionally biased region" description="Polar residues" evidence="1">
    <location>
        <begin position="39"/>
        <end position="57"/>
    </location>
</feature>
<sequence length="390" mass="42180">MEELVFSCLFSPFKTNAILSKHGQKVLKREPKSKQLTLDASFTSGSHTIAQTSQRPDTSPLHDMDVQDKEVDDPAAQDVDVDGPAAPHADVDENMGNMSGKDSTHDLAQGDLNIDTDSVPSIVDGSATDASQDVFMDPPFTQHNPSVSTSDDDIHTSEWEPTQSPKWSLVLMQLNNDTDGGMAVDDNNGGFSSIPFYSDRRIAAYAVPCVPVAIIPFNHPLVGILETLIHRAHCTLSMRGETTLLCRCLDLLSCAFLGVRDRDKSSTGEALDSITDEIRQLNLFLIDTHATTPRPVVPTQKRVPAVISPPRAPNRKKCACINTAGESSKPPSLPPPPPPQSSTISAPSASSSHPTPLCRILRRQHQRTSPLRPIDESDDADLLADALNAC</sequence>
<feature type="region of interest" description="Disordered" evidence="1">
    <location>
        <begin position="39"/>
        <end position="93"/>
    </location>
</feature>
<keyword evidence="3" id="KW-1185">Reference proteome</keyword>
<evidence type="ECO:0000313" key="2">
    <source>
        <dbReference type="EMBL" id="KAG6374587.1"/>
    </source>
</evidence>
<feature type="compositionally biased region" description="Acidic residues" evidence="1">
    <location>
        <begin position="70"/>
        <end position="81"/>
    </location>
</feature>
<dbReference type="AlphaFoldDB" id="A0A8I2YPC2"/>
<organism evidence="2 3">
    <name type="scientific">Boletus reticuloceps</name>
    <dbReference type="NCBI Taxonomy" id="495285"/>
    <lineage>
        <taxon>Eukaryota</taxon>
        <taxon>Fungi</taxon>
        <taxon>Dikarya</taxon>
        <taxon>Basidiomycota</taxon>
        <taxon>Agaricomycotina</taxon>
        <taxon>Agaricomycetes</taxon>
        <taxon>Agaricomycetidae</taxon>
        <taxon>Boletales</taxon>
        <taxon>Boletineae</taxon>
        <taxon>Boletaceae</taxon>
        <taxon>Boletoideae</taxon>
        <taxon>Boletus</taxon>
    </lineage>
</organism>
<evidence type="ECO:0000256" key="1">
    <source>
        <dbReference type="SAM" id="MobiDB-lite"/>
    </source>
</evidence>
<evidence type="ECO:0000313" key="3">
    <source>
        <dbReference type="Proteomes" id="UP000683000"/>
    </source>
</evidence>
<proteinExistence type="predicted"/>